<reference evidence="9 10" key="1">
    <citation type="journal article" date="2018" name="IMA Fungus">
        <title>IMA Genome-F 9: Draft genome sequence of Annulohypoxylon stygium, Aspergillus mulundensis, Berkeleyomyces basicola (syn. Thielaviopsis basicola), Ceratocystis smalleyi, two Cercospora beticola strains, Coleophoma cylindrospora, Fusarium fracticaudum, Phialophora cf. hyalina, and Morchella septimelata.</title>
        <authorList>
            <person name="Wingfield B.D."/>
            <person name="Bills G.F."/>
            <person name="Dong Y."/>
            <person name="Huang W."/>
            <person name="Nel W.J."/>
            <person name="Swalarsk-Parry B.S."/>
            <person name="Vaghefi N."/>
            <person name="Wilken P.M."/>
            <person name="An Z."/>
            <person name="de Beer Z.W."/>
            <person name="De Vos L."/>
            <person name="Chen L."/>
            <person name="Duong T.A."/>
            <person name="Gao Y."/>
            <person name="Hammerbacher A."/>
            <person name="Kikkert J.R."/>
            <person name="Li Y."/>
            <person name="Li H."/>
            <person name="Li K."/>
            <person name="Li Q."/>
            <person name="Liu X."/>
            <person name="Ma X."/>
            <person name="Naidoo K."/>
            <person name="Pethybridge S.J."/>
            <person name="Sun J."/>
            <person name="Steenkamp E.T."/>
            <person name="van der Nest M.A."/>
            <person name="van Wyk S."/>
            <person name="Wingfield M.J."/>
            <person name="Xiong C."/>
            <person name="Yue Q."/>
            <person name="Zhang X."/>
        </authorList>
    </citation>
    <scope>NUCLEOTIDE SEQUENCE [LARGE SCALE GENOMIC DNA]</scope>
    <source>
        <strain evidence="9 10">BP 5553</strain>
    </source>
</reference>
<dbReference type="InterPro" id="IPR011989">
    <property type="entry name" value="ARM-like"/>
</dbReference>
<gene>
    <name evidence="9" type="ORF">BP5553_02721</name>
</gene>
<dbReference type="GO" id="GO:0006281">
    <property type="term" value="P:DNA repair"/>
    <property type="evidence" value="ECO:0007669"/>
    <property type="project" value="UniProtKB-UniRule"/>
</dbReference>
<keyword evidence="5" id="KW-0234">DNA repair</keyword>
<dbReference type="PANTHER" id="PTHR12891:SF0">
    <property type="entry name" value="MMS19 NUCLEOTIDE EXCISION REPAIR PROTEIN HOMOLOG"/>
    <property type="match status" value="1"/>
</dbReference>
<evidence type="ECO:0000256" key="1">
    <source>
        <dbReference type="ARBA" id="ARBA00004123"/>
    </source>
</evidence>
<dbReference type="GeneID" id="43595570"/>
<dbReference type="Pfam" id="PF14500">
    <property type="entry name" value="MMS19_N"/>
    <property type="match status" value="1"/>
</dbReference>
<keyword evidence="4 5" id="KW-0539">Nucleus</keyword>
<feature type="domain" description="MMS19 N-terminal" evidence="8">
    <location>
        <begin position="47"/>
        <end position="327"/>
    </location>
</feature>
<evidence type="ECO:0000256" key="3">
    <source>
        <dbReference type="ARBA" id="ARBA00022737"/>
    </source>
</evidence>
<feature type="domain" description="MMS19 C-terminal" evidence="7">
    <location>
        <begin position="635"/>
        <end position="1092"/>
    </location>
</feature>
<sequence>MAGKTVKDWMDAPLLAEDPALEEEAIINDLASSLDLRLLSLADILTQLRPYVDSDQENLVTVSRGMALLSAVLGRMQAEAIPRTELHALVFYFCSRIENNENISNYGYAMDAVANALQVIVKWKRFSPGDVSPIVDAVFSLAQGKTNRFADQKPNTRLSYYTLISYLATNQSHKRALERDMGPSKFVSGIVELAESEKSASSLKALFTLYASVSETWSLGATEYSNIWGSFIRYFPITLGAQARNSDLPQPEELRKLLLKCIISNDAYAKEAFTSFLRDLDTDQAATKKASKELLTTIYTCVTSYSAPTVLEWAPKIWDALKFEVWNGENDEFIDDSLKIINGLVTNLSSSPRGSTEENGFSKFMVELAKEIFDRLSDMKQYVVASARILYAVGSASAYALQTTVETILPRLDVMAQDLSSKIPKASLMVVFNHIMQARLDLANNAATSLSKCDDEGSIQAQQKLEEDLTASFSHFRQSLVDIYFGAISELNVGLDTDVSLASAAIQGVSILAKIPDFLSASEKGMVLDTFNGVVAQRTKTDELYGPTLAAIGEISRIDPERFRDTTLPQFMRQLPSMLSVEDSKRAEEVERVVSRLEEIVQVSCSSTSTRGVQGGESTDNTSCSQQNHDEMQKALSAKLNSVLEHKGQLEYANALLAASFRGLEVFDKSYRQTFPSNSPNAKATSYSHNLLPLISRVVKLKEYASEPQSIGTRHYVGLQSLGDDTESFNDRSIELLGKMITLSMVSSSLQKVDNILTTYDSSRPTTEVPGLVSLFCPGATEQSLSISQFDLSGGPPDKCLATFLTVSLLAGMDRTNQARAKSDIEIGDVAAAMLRNATNPHIKCSQLSRMSMLWFIQLLVNKFGASKEQPSTEQCTVLQMMLNLVSNCTGKSDQEIGLIYRTLAYFTAASLAAYSESVTSLLDCMITGITDPVHGRKVAQSFRILLAPSDILNKNNFCVIRPLRKGRLFDIGVKRIIEVWRSQTNKAIKDNCLIALAGILAYMEPTMLKDHVDLIFPSVLEGTNTQNDEWSKATFIHAIHTLVPLCPAVIEAHLDSVINRMTGRTHNTPDSPSDSSPRCRVTALEVLTLLAEYIRPTLLEQRKFKLMSELNFALGDSSREVRHKAEVCKMAWFNLS</sequence>
<evidence type="ECO:0000256" key="4">
    <source>
        <dbReference type="ARBA" id="ARBA00023242"/>
    </source>
</evidence>
<protein>
    <recommendedName>
        <fullName evidence="5">MMS19 nucleotide excision repair protein</fullName>
    </recommendedName>
</protein>
<evidence type="ECO:0000256" key="5">
    <source>
        <dbReference type="RuleBase" id="RU367072"/>
    </source>
</evidence>
<dbReference type="SUPFAM" id="SSF48371">
    <property type="entry name" value="ARM repeat"/>
    <property type="match status" value="1"/>
</dbReference>
<evidence type="ECO:0000259" key="8">
    <source>
        <dbReference type="Pfam" id="PF14500"/>
    </source>
</evidence>
<dbReference type="STRING" id="2656787.A0A370TS81"/>
<comment type="similarity">
    <text evidence="2 5">Belongs to the MET18/MMS19 family.</text>
</comment>
<dbReference type="InterPro" id="IPR029240">
    <property type="entry name" value="MMS19_N"/>
</dbReference>
<proteinExistence type="inferred from homology"/>
<dbReference type="Proteomes" id="UP000254866">
    <property type="component" value="Unassembled WGS sequence"/>
</dbReference>
<keyword evidence="10" id="KW-1185">Reference proteome</keyword>
<comment type="caution">
    <text evidence="9">The sequence shown here is derived from an EMBL/GenBank/DDBJ whole genome shotgun (WGS) entry which is preliminary data.</text>
</comment>
<feature type="region of interest" description="Disordered" evidence="6">
    <location>
        <begin position="608"/>
        <end position="630"/>
    </location>
</feature>
<dbReference type="Gene3D" id="1.25.10.10">
    <property type="entry name" value="Leucine-rich Repeat Variant"/>
    <property type="match status" value="1"/>
</dbReference>
<dbReference type="PANTHER" id="PTHR12891">
    <property type="entry name" value="DNA REPAIR/TRANSCRIPTION PROTEIN MET18/MMS19"/>
    <property type="match status" value="1"/>
</dbReference>
<name>A0A370TS81_9HELO</name>
<dbReference type="InterPro" id="IPR024687">
    <property type="entry name" value="MMS19_C"/>
</dbReference>
<organism evidence="9 10">
    <name type="scientific">Venustampulla echinocandica</name>
    <dbReference type="NCBI Taxonomy" id="2656787"/>
    <lineage>
        <taxon>Eukaryota</taxon>
        <taxon>Fungi</taxon>
        <taxon>Dikarya</taxon>
        <taxon>Ascomycota</taxon>
        <taxon>Pezizomycotina</taxon>
        <taxon>Leotiomycetes</taxon>
        <taxon>Helotiales</taxon>
        <taxon>Pleuroascaceae</taxon>
        <taxon>Venustampulla</taxon>
    </lineage>
</organism>
<dbReference type="RefSeq" id="XP_031871037.1">
    <property type="nucleotide sequence ID" value="XM_032011344.1"/>
</dbReference>
<evidence type="ECO:0000256" key="6">
    <source>
        <dbReference type="SAM" id="MobiDB-lite"/>
    </source>
</evidence>
<evidence type="ECO:0000313" key="9">
    <source>
        <dbReference type="EMBL" id="RDL38381.1"/>
    </source>
</evidence>
<evidence type="ECO:0000259" key="7">
    <source>
        <dbReference type="Pfam" id="PF12460"/>
    </source>
</evidence>
<evidence type="ECO:0000313" key="10">
    <source>
        <dbReference type="Proteomes" id="UP000254866"/>
    </source>
</evidence>
<accession>A0A370TS81</accession>
<keyword evidence="3" id="KW-0677">Repeat</keyword>
<comment type="function">
    <text evidence="5">Key component of the cytosolic iron-sulfur protein assembly (CIA) complex, a multiprotein complex that mediates the incorporation of iron-sulfur cluster into apoproteins specifically involved in DNA metabolism and genomic integrity. In the CIA complex, MMS19 acts as an adapter between early-acting CIA components and a subset of cellular target iron-sulfur proteins.</text>
</comment>
<dbReference type="GO" id="GO:0051604">
    <property type="term" value="P:protein maturation"/>
    <property type="evidence" value="ECO:0007669"/>
    <property type="project" value="UniProtKB-UniRule"/>
</dbReference>
<dbReference type="InterPro" id="IPR016024">
    <property type="entry name" value="ARM-type_fold"/>
</dbReference>
<dbReference type="EMBL" id="NPIC01000002">
    <property type="protein sequence ID" value="RDL38381.1"/>
    <property type="molecule type" value="Genomic_DNA"/>
</dbReference>
<feature type="compositionally biased region" description="Polar residues" evidence="6">
    <location>
        <begin position="608"/>
        <end position="627"/>
    </location>
</feature>
<keyword evidence="5" id="KW-0227">DNA damage</keyword>
<dbReference type="GO" id="GO:0097361">
    <property type="term" value="C:cytosolic [4Fe-4S] assembly targeting complex"/>
    <property type="evidence" value="ECO:0007669"/>
    <property type="project" value="UniProtKB-UniRule"/>
</dbReference>
<dbReference type="AlphaFoldDB" id="A0A370TS81"/>
<evidence type="ECO:0000256" key="2">
    <source>
        <dbReference type="ARBA" id="ARBA00009340"/>
    </source>
</evidence>
<comment type="subcellular location">
    <subcellularLocation>
        <location evidence="1 5">Nucleus</location>
    </subcellularLocation>
</comment>
<dbReference type="InterPro" id="IPR039920">
    <property type="entry name" value="MMS19"/>
</dbReference>
<dbReference type="GO" id="GO:0016226">
    <property type="term" value="P:iron-sulfur cluster assembly"/>
    <property type="evidence" value="ECO:0007669"/>
    <property type="project" value="UniProtKB-UniRule"/>
</dbReference>
<dbReference type="Pfam" id="PF12460">
    <property type="entry name" value="MMS19_C"/>
    <property type="match status" value="1"/>
</dbReference>
<dbReference type="GO" id="GO:0005634">
    <property type="term" value="C:nucleus"/>
    <property type="evidence" value="ECO:0007669"/>
    <property type="project" value="UniProtKB-SubCell"/>
</dbReference>
<dbReference type="OrthoDB" id="342900at2759"/>